<evidence type="ECO:0000256" key="1">
    <source>
        <dbReference type="SAM" id="MobiDB-lite"/>
    </source>
</evidence>
<dbReference type="Proteomes" id="UP001211065">
    <property type="component" value="Unassembled WGS sequence"/>
</dbReference>
<evidence type="ECO:0000259" key="2">
    <source>
        <dbReference type="PROSITE" id="PS50196"/>
    </source>
</evidence>
<feature type="compositionally biased region" description="Basic and acidic residues" evidence="1">
    <location>
        <begin position="265"/>
        <end position="289"/>
    </location>
</feature>
<reference evidence="3" key="1">
    <citation type="submission" date="2020-05" db="EMBL/GenBank/DDBJ databases">
        <title>Phylogenomic resolution of chytrid fungi.</title>
        <authorList>
            <person name="Stajich J.E."/>
            <person name="Amses K."/>
            <person name="Simmons R."/>
            <person name="Seto K."/>
            <person name="Myers J."/>
            <person name="Bonds A."/>
            <person name="Quandt C.A."/>
            <person name="Barry K."/>
            <person name="Liu P."/>
            <person name="Grigoriev I."/>
            <person name="Longcore J.E."/>
            <person name="James T.Y."/>
        </authorList>
    </citation>
    <scope>NUCLEOTIDE SEQUENCE</scope>
    <source>
        <strain evidence="3">JEL0476</strain>
    </source>
</reference>
<gene>
    <name evidence="3" type="primary">NPP-9</name>
    <name evidence="3" type="ORF">HK099_000792</name>
</gene>
<protein>
    <submittedName>
        <fullName evidence="3">Nuclear pore complex protein Nup98-Nup96</fullName>
    </submittedName>
</protein>
<dbReference type="SMART" id="SM00160">
    <property type="entry name" value="RanBD"/>
    <property type="match status" value="1"/>
</dbReference>
<comment type="caution">
    <text evidence="3">The sequence shown here is derived from an EMBL/GenBank/DDBJ whole genome shotgun (WGS) entry which is preliminary data.</text>
</comment>
<feature type="compositionally biased region" description="Basic and acidic residues" evidence="1">
    <location>
        <begin position="15"/>
        <end position="37"/>
    </location>
</feature>
<feature type="region of interest" description="Disordered" evidence="1">
    <location>
        <begin position="265"/>
        <end position="290"/>
    </location>
</feature>
<organism evidence="3 4">
    <name type="scientific">Clydaea vesicula</name>
    <dbReference type="NCBI Taxonomy" id="447962"/>
    <lineage>
        <taxon>Eukaryota</taxon>
        <taxon>Fungi</taxon>
        <taxon>Fungi incertae sedis</taxon>
        <taxon>Chytridiomycota</taxon>
        <taxon>Chytridiomycota incertae sedis</taxon>
        <taxon>Chytridiomycetes</taxon>
        <taxon>Lobulomycetales</taxon>
        <taxon>Lobulomycetaceae</taxon>
        <taxon>Clydaea</taxon>
    </lineage>
</organism>
<dbReference type="PROSITE" id="PS50196">
    <property type="entry name" value="RANBD1"/>
    <property type="match status" value="1"/>
</dbReference>
<dbReference type="InterPro" id="IPR045255">
    <property type="entry name" value="RanBP1-like"/>
</dbReference>
<feature type="region of interest" description="Disordered" evidence="1">
    <location>
        <begin position="1"/>
        <end position="59"/>
    </location>
</feature>
<dbReference type="PANTHER" id="PTHR23138">
    <property type="entry name" value="RAN BINDING PROTEIN"/>
    <property type="match status" value="1"/>
</dbReference>
<sequence>MNSTAEVDNNTIKRKINETEIEKESEHKVVKGPEGKPKKTKPNIVEEVKASDSDKPVIDSPSNLKINGIALNYTPGLKPSGLGLFSSESLKQADEPVSSLFAIKGSGKLSDSLSTESENIFGGSSVKSGKINSGESIFGSTTGVKSTGSIFGSAFGAGVNNNTETAENNFSELLNSNVKTNKAEEDSETLENDNFKPVVQLEKLNEIISGEEDEETLLSFRCKLFGFDDTLKSWKERGVGMFKLNKRKWAANKEKSISIDKDAVEKDAENDVEEKGTVEKDGKKNEATENKNIVKSQNNAENYRFLMRTEKINRLILNVKVIKGKMKFSSLNEKSFSFVGWEEQEKRMKFLVLFNNPASKTESLQKLEKILE</sequence>
<name>A0AAD5Y3H5_9FUNG</name>
<proteinExistence type="predicted"/>
<feature type="compositionally biased region" description="Basic and acidic residues" evidence="1">
    <location>
        <begin position="44"/>
        <end position="57"/>
    </location>
</feature>
<feature type="compositionally biased region" description="Polar residues" evidence="1">
    <location>
        <begin position="1"/>
        <end position="10"/>
    </location>
</feature>
<dbReference type="SUPFAM" id="SSF50729">
    <property type="entry name" value="PH domain-like"/>
    <property type="match status" value="1"/>
</dbReference>
<dbReference type="EMBL" id="JADGJW010000012">
    <property type="protein sequence ID" value="KAJ3227687.1"/>
    <property type="molecule type" value="Genomic_DNA"/>
</dbReference>
<evidence type="ECO:0000313" key="4">
    <source>
        <dbReference type="Proteomes" id="UP001211065"/>
    </source>
</evidence>
<dbReference type="InterPro" id="IPR000156">
    <property type="entry name" value="Ran_bind_dom"/>
</dbReference>
<keyword evidence="4" id="KW-1185">Reference proteome</keyword>
<accession>A0AAD5Y3H5</accession>
<evidence type="ECO:0000313" key="3">
    <source>
        <dbReference type="EMBL" id="KAJ3227687.1"/>
    </source>
</evidence>
<dbReference type="Gene3D" id="2.30.29.30">
    <property type="entry name" value="Pleckstrin-homology domain (PH domain)/Phosphotyrosine-binding domain (PTB)"/>
    <property type="match status" value="1"/>
</dbReference>
<dbReference type="AlphaFoldDB" id="A0AAD5Y3H5"/>
<dbReference type="Pfam" id="PF00638">
    <property type="entry name" value="Ran_BP1"/>
    <property type="match status" value="1"/>
</dbReference>
<feature type="domain" description="RanBD1" evidence="2">
    <location>
        <begin position="194"/>
        <end position="324"/>
    </location>
</feature>
<dbReference type="InterPro" id="IPR011993">
    <property type="entry name" value="PH-like_dom_sf"/>
</dbReference>